<evidence type="ECO:0000313" key="3">
    <source>
        <dbReference type="Proteomes" id="UP000034875"/>
    </source>
</evidence>
<proteinExistence type="predicted"/>
<accession>A0A0G1C1Y9</accession>
<protein>
    <recommendedName>
        <fullName evidence="4">DUF1648 domain-containing protein</fullName>
    </recommendedName>
</protein>
<name>A0A0G1C1Y9_9BACT</name>
<reference evidence="2 3" key="1">
    <citation type="journal article" date="2015" name="Nature">
        <title>rRNA introns, odd ribosomes, and small enigmatic genomes across a large radiation of phyla.</title>
        <authorList>
            <person name="Brown C.T."/>
            <person name="Hug L.A."/>
            <person name="Thomas B.C."/>
            <person name="Sharon I."/>
            <person name="Castelle C.J."/>
            <person name="Singh A."/>
            <person name="Wilkins M.J."/>
            <person name="Williams K.H."/>
            <person name="Banfield J.F."/>
        </authorList>
    </citation>
    <scope>NUCLEOTIDE SEQUENCE [LARGE SCALE GENOMIC DNA]</scope>
</reference>
<organism evidence="2 3">
    <name type="scientific">candidate division CPR1 bacterium GW2011_GWA2_42_17</name>
    <dbReference type="NCBI Taxonomy" id="1618341"/>
    <lineage>
        <taxon>Bacteria</taxon>
        <taxon>candidate division CPR1</taxon>
    </lineage>
</organism>
<feature type="transmembrane region" description="Helical" evidence="1">
    <location>
        <begin position="9"/>
        <end position="32"/>
    </location>
</feature>
<evidence type="ECO:0000256" key="1">
    <source>
        <dbReference type="SAM" id="Phobius"/>
    </source>
</evidence>
<feature type="transmembrane region" description="Helical" evidence="1">
    <location>
        <begin position="52"/>
        <end position="76"/>
    </location>
</feature>
<keyword evidence="1" id="KW-1133">Transmembrane helix</keyword>
<keyword evidence="1" id="KW-0472">Membrane</keyword>
<dbReference type="Proteomes" id="UP000034875">
    <property type="component" value="Unassembled WGS sequence"/>
</dbReference>
<dbReference type="AlphaFoldDB" id="A0A0G1C1Y9"/>
<evidence type="ECO:0000313" key="2">
    <source>
        <dbReference type="EMBL" id="KKS43638.1"/>
    </source>
</evidence>
<evidence type="ECO:0008006" key="4">
    <source>
        <dbReference type="Google" id="ProtNLM"/>
    </source>
</evidence>
<feature type="transmembrane region" description="Helical" evidence="1">
    <location>
        <begin position="88"/>
        <end position="109"/>
    </location>
</feature>
<keyword evidence="1" id="KW-0812">Transmembrane</keyword>
<comment type="caution">
    <text evidence="2">The sequence shown here is derived from an EMBL/GenBank/DDBJ whole genome shotgun (WGS) entry which is preliminary data.</text>
</comment>
<gene>
    <name evidence="2" type="ORF">UV05_C0026G0004</name>
</gene>
<dbReference type="EMBL" id="LCCZ01000026">
    <property type="protein sequence ID" value="KKS43638.1"/>
    <property type="molecule type" value="Genomic_DNA"/>
</dbReference>
<sequence length="115" mass="13230">MRKMLENRFFLLNITASLIFIQANFWLIFLNLKNLPSLIPLFYFEEWGEKQLAAQSNIWLLVVIPLGLLIADIILAKAMFKKEKLVSQALTLTASLVSFLSFFALWQILARIGVI</sequence>